<protein>
    <recommendedName>
        <fullName evidence="3">Flagellar protein FliL</fullName>
    </recommendedName>
</protein>
<dbReference type="RefSeq" id="WP_092065552.1">
    <property type="nucleotide sequence ID" value="NZ_FOJU01000004.1"/>
</dbReference>
<sequence>MKKLLPILLAIIGIGSGVGAGIMLKPSHEPVVAENPCESPEFPDEVHEAVATEPEEAPQGVEYAEMSNQFIVPVVLNDKVTSMVVMTLSIEVPEGMSEEIYAREPKLRDKFLQIMFDYANMGGFKGNFTAASTLEPLRAMLITQAKRLLPGVASDVLILDIIRQDI</sequence>
<keyword evidence="2" id="KW-1185">Reference proteome</keyword>
<name>A0A1I0XWD8_9RHOB</name>
<dbReference type="Proteomes" id="UP000198796">
    <property type="component" value="Unassembled WGS sequence"/>
</dbReference>
<organism evidence="1 2">
    <name type="scientific">Poseidonocella pacifica</name>
    <dbReference type="NCBI Taxonomy" id="871651"/>
    <lineage>
        <taxon>Bacteria</taxon>
        <taxon>Pseudomonadati</taxon>
        <taxon>Pseudomonadota</taxon>
        <taxon>Alphaproteobacteria</taxon>
        <taxon>Rhodobacterales</taxon>
        <taxon>Roseobacteraceae</taxon>
        <taxon>Poseidonocella</taxon>
    </lineage>
</organism>
<gene>
    <name evidence="1" type="ORF">SAMN05421688_2593</name>
</gene>
<evidence type="ECO:0008006" key="3">
    <source>
        <dbReference type="Google" id="ProtNLM"/>
    </source>
</evidence>
<dbReference type="EMBL" id="FOJU01000004">
    <property type="protein sequence ID" value="SFB05385.1"/>
    <property type="molecule type" value="Genomic_DNA"/>
</dbReference>
<dbReference type="OrthoDB" id="7864548at2"/>
<accession>A0A1I0XWD8</accession>
<reference evidence="1 2" key="1">
    <citation type="submission" date="2016-10" db="EMBL/GenBank/DDBJ databases">
        <authorList>
            <person name="de Groot N.N."/>
        </authorList>
    </citation>
    <scope>NUCLEOTIDE SEQUENCE [LARGE SCALE GENOMIC DNA]</scope>
    <source>
        <strain evidence="1 2">DSM 29316</strain>
    </source>
</reference>
<proteinExistence type="predicted"/>
<evidence type="ECO:0000313" key="1">
    <source>
        <dbReference type="EMBL" id="SFB05385.1"/>
    </source>
</evidence>
<dbReference type="AlphaFoldDB" id="A0A1I0XWD8"/>
<evidence type="ECO:0000313" key="2">
    <source>
        <dbReference type="Proteomes" id="UP000198796"/>
    </source>
</evidence>
<dbReference type="STRING" id="871651.SAMN05421688_2593"/>